<dbReference type="PROSITE" id="PS50127">
    <property type="entry name" value="UBC_2"/>
    <property type="match status" value="1"/>
</dbReference>
<feature type="compositionally biased region" description="Low complexity" evidence="1">
    <location>
        <begin position="36"/>
        <end position="48"/>
    </location>
</feature>
<dbReference type="CDD" id="cd23802">
    <property type="entry name" value="UBCc_UBE2Q"/>
    <property type="match status" value="1"/>
</dbReference>
<feature type="region of interest" description="Disordered" evidence="1">
    <location>
        <begin position="1"/>
        <end position="55"/>
    </location>
</feature>
<evidence type="ECO:0000313" key="4">
    <source>
        <dbReference type="Proteomes" id="UP001244341"/>
    </source>
</evidence>
<sequence length="448" mass="46112">MSAVECRQQQRASPGADGDTQPEADNNVSTVPLPSPSQGSSFPSSSRSAEQAAAPWSRLHGAKRIQAELKQLCKDLPSCYPFVRSVTTVGDRLHVWRLDLCNFDDGTEGGRQLIEDLRKLERLHGLDHLLLELEFPDDYPTSPFFARVVKPRCVMYTGHVTAGGSICLESLTNSGSPGCWQPSFCVGSMLHVIVNHMLHAEVMDIETPTGPGGRTGPLRVEFDLGSPTYGYSSSEAWAAFDRTLTNHKATGWGHPGTPGNRSTSDTASKAGLNEVAAAACSAAAAAAAAAAVAVLAKGPAEGEAAQFCLGLPGVATAVRMSASALARASRDSGGSSAAAGSLSFGGPSASGTAGTSSSPFSVPPANRTGFSSFGGQAGSWPQAEGPFNSPSSFKQPSSVVGLFGVSTTAQAGISSGHTLVALLAAAEAREALCLMCLVAADLEAAHHN</sequence>
<name>A0ABY8U6R1_TETOB</name>
<dbReference type="Proteomes" id="UP001244341">
    <property type="component" value="Chromosome 8b"/>
</dbReference>
<dbReference type="Gene3D" id="3.10.110.10">
    <property type="entry name" value="Ubiquitin Conjugating Enzyme"/>
    <property type="match status" value="1"/>
</dbReference>
<proteinExistence type="predicted"/>
<evidence type="ECO:0000259" key="2">
    <source>
        <dbReference type="PROSITE" id="PS50127"/>
    </source>
</evidence>
<feature type="domain" description="UBC core" evidence="2">
    <location>
        <begin position="60"/>
        <end position="253"/>
    </location>
</feature>
<keyword evidence="4" id="KW-1185">Reference proteome</keyword>
<accession>A0ABY8U6R1</accession>
<gene>
    <name evidence="3" type="ORF">OEZ85_013879</name>
</gene>
<evidence type="ECO:0000256" key="1">
    <source>
        <dbReference type="SAM" id="MobiDB-lite"/>
    </source>
</evidence>
<dbReference type="SUPFAM" id="SSF54495">
    <property type="entry name" value="UBC-like"/>
    <property type="match status" value="1"/>
</dbReference>
<dbReference type="EMBL" id="CP126215">
    <property type="protein sequence ID" value="WIA16962.1"/>
    <property type="molecule type" value="Genomic_DNA"/>
</dbReference>
<protein>
    <recommendedName>
        <fullName evidence="2">UBC core domain-containing protein</fullName>
    </recommendedName>
</protein>
<organism evidence="3 4">
    <name type="scientific">Tetradesmus obliquus</name>
    <name type="common">Green alga</name>
    <name type="synonym">Acutodesmus obliquus</name>
    <dbReference type="NCBI Taxonomy" id="3088"/>
    <lineage>
        <taxon>Eukaryota</taxon>
        <taxon>Viridiplantae</taxon>
        <taxon>Chlorophyta</taxon>
        <taxon>core chlorophytes</taxon>
        <taxon>Chlorophyceae</taxon>
        <taxon>CS clade</taxon>
        <taxon>Sphaeropleales</taxon>
        <taxon>Scenedesmaceae</taxon>
        <taxon>Tetradesmus</taxon>
    </lineage>
</organism>
<evidence type="ECO:0000313" key="3">
    <source>
        <dbReference type="EMBL" id="WIA16962.1"/>
    </source>
</evidence>
<dbReference type="InterPro" id="IPR016135">
    <property type="entry name" value="UBQ-conjugating_enzyme/RWD"/>
</dbReference>
<reference evidence="3 4" key="1">
    <citation type="submission" date="2023-05" db="EMBL/GenBank/DDBJ databases">
        <title>A 100% complete, gapless, phased diploid assembly of the Scenedesmus obliquus UTEX 3031 genome.</title>
        <authorList>
            <person name="Biondi T.C."/>
            <person name="Hanschen E.R."/>
            <person name="Kwon T."/>
            <person name="Eng W."/>
            <person name="Kruse C.P.S."/>
            <person name="Koehler S.I."/>
            <person name="Kunde Y."/>
            <person name="Gleasner C.D."/>
            <person name="You Mak K.T."/>
            <person name="Polle J."/>
            <person name="Hovde B.T."/>
            <person name="Starkenburg S.R."/>
        </authorList>
    </citation>
    <scope>NUCLEOTIDE SEQUENCE [LARGE SCALE GENOMIC DNA]</scope>
    <source>
        <strain evidence="3 4">DOE0152z</strain>
    </source>
</reference>
<dbReference type="InterPro" id="IPR000608">
    <property type="entry name" value="UBC"/>
</dbReference>